<evidence type="ECO:0000256" key="1">
    <source>
        <dbReference type="SAM" id="SignalP"/>
    </source>
</evidence>
<comment type="caution">
    <text evidence="2">The sequence shown here is derived from an EMBL/GenBank/DDBJ whole genome shotgun (WGS) entry which is preliminary data.</text>
</comment>
<accession>A0A939GLR2</accession>
<organism evidence="2 3">
    <name type="scientific">Fibrella rubiginis</name>
    <dbReference type="NCBI Taxonomy" id="2817060"/>
    <lineage>
        <taxon>Bacteria</taxon>
        <taxon>Pseudomonadati</taxon>
        <taxon>Bacteroidota</taxon>
        <taxon>Cytophagia</taxon>
        <taxon>Cytophagales</taxon>
        <taxon>Spirosomataceae</taxon>
        <taxon>Fibrella</taxon>
    </lineage>
</organism>
<evidence type="ECO:0000313" key="2">
    <source>
        <dbReference type="EMBL" id="MBO0939135.1"/>
    </source>
</evidence>
<feature type="signal peptide" evidence="1">
    <location>
        <begin position="1"/>
        <end position="22"/>
    </location>
</feature>
<feature type="chain" id="PRO_5037720434" description="Lipoprotein" evidence="1">
    <location>
        <begin position="23"/>
        <end position="401"/>
    </location>
</feature>
<gene>
    <name evidence="2" type="ORF">J2I47_21450</name>
</gene>
<keyword evidence="3" id="KW-1185">Reference proteome</keyword>
<proteinExistence type="predicted"/>
<dbReference type="Proteomes" id="UP000664034">
    <property type="component" value="Unassembled WGS sequence"/>
</dbReference>
<keyword evidence="1" id="KW-0732">Signal</keyword>
<dbReference type="Pfam" id="PF20583">
    <property type="entry name" value="DUF6786"/>
    <property type="match status" value="1"/>
</dbReference>
<dbReference type="AlphaFoldDB" id="A0A939GLR2"/>
<sequence length="401" mass="43168">MKRCFPALLLLVLNACSPGNNAAETSRAAGTFGYDLAFLLRHDSALAVLSSADSSARVIVSAKYQGKVFTSTANGLNGSSFGWINYKALSEKPQPHFNAYGGENRLWLGPEGAQFSLFFKPGSRMDFANWQTPAAFDTEPWTVVSKTGESVALEKAMALTNYAGTRLNLRVDRAVNLLNRAVISEGLGTPLPDSVQVVGYQTRNTLTNTGPAAWTRQTGAPCLWVLDMLVPGNHTTILIPYQTTGTGPVATTDYFGPIPPDRVRYQHGVLTFSADGNSRGKLGLTPQRAKGVAGSYDPDRHTLTITLFDVDKKGTYLNQAWKLVPDPFNGDAVNAYNDGPLPDGTQMGPFYELESVSPAAFLQPGQGLTHSHTVLHLMGNEAQLDGIAQKVLGTSLKGMRE</sequence>
<dbReference type="RefSeq" id="WP_207366666.1">
    <property type="nucleotide sequence ID" value="NZ_JAFMYV010000012.1"/>
</dbReference>
<evidence type="ECO:0000313" key="3">
    <source>
        <dbReference type="Proteomes" id="UP000664034"/>
    </source>
</evidence>
<reference evidence="2" key="1">
    <citation type="submission" date="2021-03" db="EMBL/GenBank/DDBJ databases">
        <title>Fibrella sp. HMF5335 genome sequencing and assembly.</title>
        <authorList>
            <person name="Kang H."/>
            <person name="Kim H."/>
            <person name="Bae S."/>
            <person name="Joh K."/>
        </authorList>
    </citation>
    <scope>NUCLEOTIDE SEQUENCE</scope>
    <source>
        <strain evidence="2">HMF5335</strain>
    </source>
</reference>
<protein>
    <recommendedName>
        <fullName evidence="4">Lipoprotein</fullName>
    </recommendedName>
</protein>
<dbReference type="EMBL" id="JAFMYV010000012">
    <property type="protein sequence ID" value="MBO0939135.1"/>
    <property type="molecule type" value="Genomic_DNA"/>
</dbReference>
<name>A0A939GLR2_9BACT</name>
<evidence type="ECO:0008006" key="4">
    <source>
        <dbReference type="Google" id="ProtNLM"/>
    </source>
</evidence>
<dbReference type="InterPro" id="IPR046713">
    <property type="entry name" value="DUF6786"/>
</dbReference>